<evidence type="ECO:0000259" key="4">
    <source>
        <dbReference type="Pfam" id="PF00685"/>
    </source>
</evidence>
<dbReference type="InterPro" id="IPR027417">
    <property type="entry name" value="P-loop_NTPase"/>
</dbReference>
<dbReference type="Pfam" id="PF00685">
    <property type="entry name" value="Sulfotransfer_1"/>
    <property type="match status" value="2"/>
</dbReference>
<keyword evidence="2 3" id="KW-0808">Transferase</keyword>
<dbReference type="AlphaFoldDB" id="A0A0D9X1A4"/>
<comment type="similarity">
    <text evidence="1 3">Belongs to the sulfotransferase 1 family.</text>
</comment>
<accession>A0A0D9X1A4</accession>
<dbReference type="EC" id="2.8.2.-" evidence="3"/>
<dbReference type="Proteomes" id="UP000032180">
    <property type="component" value="Chromosome 7"/>
</dbReference>
<protein>
    <recommendedName>
        <fullName evidence="3">Sulfotransferase</fullName>
        <ecNumber evidence="3">2.8.2.-</ecNumber>
    </recommendedName>
</protein>
<evidence type="ECO:0000313" key="5">
    <source>
        <dbReference type="EnsemblPlants" id="LPERR07G18710.2"/>
    </source>
</evidence>
<dbReference type="Gramene" id="LPERR07G18710.2">
    <property type="protein sequence ID" value="LPERR07G18710.2"/>
    <property type="gene ID" value="LPERR07G18710"/>
</dbReference>
<feature type="domain" description="Sulfotransferase" evidence="4">
    <location>
        <begin position="62"/>
        <end position="151"/>
    </location>
</feature>
<organism evidence="5 6">
    <name type="scientific">Leersia perrieri</name>
    <dbReference type="NCBI Taxonomy" id="77586"/>
    <lineage>
        <taxon>Eukaryota</taxon>
        <taxon>Viridiplantae</taxon>
        <taxon>Streptophyta</taxon>
        <taxon>Embryophyta</taxon>
        <taxon>Tracheophyta</taxon>
        <taxon>Spermatophyta</taxon>
        <taxon>Magnoliopsida</taxon>
        <taxon>Liliopsida</taxon>
        <taxon>Poales</taxon>
        <taxon>Poaceae</taxon>
        <taxon>BOP clade</taxon>
        <taxon>Oryzoideae</taxon>
        <taxon>Oryzeae</taxon>
        <taxon>Oryzinae</taxon>
        <taxon>Leersia</taxon>
    </lineage>
</organism>
<feature type="domain" description="Sulfotransferase" evidence="4">
    <location>
        <begin position="157"/>
        <end position="318"/>
    </location>
</feature>
<reference evidence="6" key="2">
    <citation type="submission" date="2013-12" db="EMBL/GenBank/DDBJ databases">
        <authorList>
            <person name="Yu Y."/>
            <person name="Lee S."/>
            <person name="de Baynast K."/>
            <person name="Wissotski M."/>
            <person name="Liu L."/>
            <person name="Talag J."/>
            <person name="Goicoechea J."/>
            <person name="Angelova A."/>
            <person name="Jetty R."/>
            <person name="Kudrna D."/>
            <person name="Golser W."/>
            <person name="Rivera L."/>
            <person name="Zhang J."/>
            <person name="Wing R."/>
        </authorList>
    </citation>
    <scope>NUCLEOTIDE SEQUENCE</scope>
</reference>
<keyword evidence="6" id="KW-1185">Reference proteome</keyword>
<evidence type="ECO:0000256" key="3">
    <source>
        <dbReference type="RuleBase" id="RU361155"/>
    </source>
</evidence>
<evidence type="ECO:0000256" key="1">
    <source>
        <dbReference type="ARBA" id="ARBA00005771"/>
    </source>
</evidence>
<evidence type="ECO:0000256" key="2">
    <source>
        <dbReference type="ARBA" id="ARBA00022679"/>
    </source>
</evidence>
<reference evidence="5" key="3">
    <citation type="submission" date="2015-04" db="UniProtKB">
        <authorList>
            <consortium name="EnsemblPlants"/>
        </authorList>
    </citation>
    <scope>IDENTIFICATION</scope>
</reference>
<reference evidence="5 6" key="1">
    <citation type="submission" date="2012-08" db="EMBL/GenBank/DDBJ databases">
        <title>Oryza genome evolution.</title>
        <authorList>
            <person name="Wing R.A."/>
        </authorList>
    </citation>
    <scope>NUCLEOTIDE SEQUENCE</scope>
</reference>
<proteinExistence type="inferred from homology"/>
<dbReference type="Gene3D" id="3.40.50.300">
    <property type="entry name" value="P-loop containing nucleotide triphosphate hydrolases"/>
    <property type="match status" value="2"/>
</dbReference>
<dbReference type="SUPFAM" id="SSF52540">
    <property type="entry name" value="P-loop containing nucleoside triphosphate hydrolases"/>
    <property type="match status" value="2"/>
</dbReference>
<name>A0A0D9X1A4_9ORYZ</name>
<dbReference type="EnsemblPlants" id="LPERR07G18710.2">
    <property type="protein sequence ID" value="LPERR07G18710.2"/>
    <property type="gene ID" value="LPERR07G18710"/>
</dbReference>
<dbReference type="HOGENOM" id="CLU_027239_0_1_1"/>
<dbReference type="GO" id="GO:0008146">
    <property type="term" value="F:sulfotransferase activity"/>
    <property type="evidence" value="ECO:0007669"/>
    <property type="project" value="InterPro"/>
</dbReference>
<dbReference type="PANTHER" id="PTHR11783">
    <property type="entry name" value="SULFOTRANSFERASE SULT"/>
    <property type="match status" value="1"/>
</dbReference>
<dbReference type="InterPro" id="IPR000863">
    <property type="entry name" value="Sulfotransferase_dom"/>
</dbReference>
<sequence>MATAATGPVPFKDVDDDGIDFSPRVLSPKEEFADLVASLLRKQLFMDGRLYQLGHSPRCRLIRLLAAFVGRPFTAAEEAAGAVASVIELCSFDRMKGLEVNKRSGTPGGYKSIPRDAFFRKGVNGDCANHMSPETAARLDGIFCDKFRGTGLAIPQPKDMLISYWHFMNRSKFNTMSFSDVWKSIPESTYFGSPIWEHILGYWNASKMNPDRVLFLKYEDVLCDPIKNIERIAEFIGQPFSEAEKKAGIVGSIINLCSLQNLKALDPNNIGFRRVVGIEVPNGSYFRKGKVGDWVNYVTPEMAESLDKFLCDKFHGTGFAFTD</sequence>
<evidence type="ECO:0000313" key="6">
    <source>
        <dbReference type="Proteomes" id="UP000032180"/>
    </source>
</evidence>